<dbReference type="STRING" id="1160895.CM19_00300"/>
<gene>
    <name evidence="2" type="ORF">CM19_00300</name>
</gene>
<keyword evidence="3" id="KW-1185">Reference proteome</keyword>
<comment type="caution">
    <text evidence="2">The sequence shown here is derived from an EMBL/GenBank/DDBJ whole genome shotgun (WGS) entry which is preliminary data.</text>
</comment>
<dbReference type="Gene3D" id="2.10.260.10">
    <property type="match status" value="1"/>
</dbReference>
<evidence type="ECO:0000313" key="3">
    <source>
        <dbReference type="Proteomes" id="UP000024332"/>
    </source>
</evidence>
<proteinExistence type="predicted"/>
<dbReference type="EMBL" id="JFZT01000005">
    <property type="protein sequence ID" value="EZQ12044.1"/>
    <property type="molecule type" value="Genomic_DNA"/>
</dbReference>
<protein>
    <submittedName>
        <fullName evidence="2">AbrB family transcriptional regulator</fullName>
    </submittedName>
</protein>
<name>A0A031LX39_9CREN</name>
<dbReference type="Proteomes" id="UP000024332">
    <property type="component" value="Unassembled WGS sequence"/>
</dbReference>
<dbReference type="SUPFAM" id="SSF89447">
    <property type="entry name" value="AbrB/MazE/MraZ-like"/>
    <property type="match status" value="1"/>
</dbReference>
<organism evidence="2 3">
    <name type="scientific">Candidatus Acidianus copahuensis</name>
    <dbReference type="NCBI Taxonomy" id="1160895"/>
    <lineage>
        <taxon>Archaea</taxon>
        <taxon>Thermoproteota</taxon>
        <taxon>Thermoprotei</taxon>
        <taxon>Sulfolobales</taxon>
        <taxon>Sulfolobaceae</taxon>
        <taxon>Acidianus</taxon>
    </lineage>
</organism>
<dbReference type="AlphaFoldDB" id="A0A031LX39"/>
<dbReference type="InterPro" id="IPR007159">
    <property type="entry name" value="SpoVT-AbrB_dom"/>
</dbReference>
<dbReference type="GO" id="GO:0003677">
    <property type="term" value="F:DNA binding"/>
    <property type="evidence" value="ECO:0007669"/>
    <property type="project" value="InterPro"/>
</dbReference>
<reference evidence="2 3" key="1">
    <citation type="submission" date="2014-03" db="EMBL/GenBank/DDBJ databases">
        <title>Draft genome sequence of the novel thermoacidophilic archaea Acidianus copahuensis ALE1 strain, isolated from Copahue volcanic area in Neuquen Argentina.</title>
        <authorList>
            <person name="Urbieta M.S."/>
            <person name="Rascovan N."/>
            <person name="Castro C."/>
            <person name="Revale S."/>
            <person name="Giaveno M.A."/>
            <person name="Vazquez M.P."/>
            <person name="Donati E.R."/>
        </authorList>
    </citation>
    <scope>NUCLEOTIDE SEQUENCE [LARGE SCALE GENOMIC DNA]</scope>
    <source>
        <strain evidence="2 3">ALE1</strain>
    </source>
</reference>
<dbReference type="SMART" id="SM00966">
    <property type="entry name" value="SpoVT_AbrB"/>
    <property type="match status" value="1"/>
</dbReference>
<dbReference type="RefSeq" id="WP_048098472.1">
    <property type="nucleotide sequence ID" value="NZ_JFZT01000005.1"/>
</dbReference>
<evidence type="ECO:0000313" key="2">
    <source>
        <dbReference type="EMBL" id="EZQ12044.1"/>
    </source>
</evidence>
<accession>A0A031LX39</accession>
<dbReference type="OrthoDB" id="30861at2157"/>
<evidence type="ECO:0000259" key="1">
    <source>
        <dbReference type="SMART" id="SM00966"/>
    </source>
</evidence>
<dbReference type="InterPro" id="IPR037914">
    <property type="entry name" value="SpoVT-AbrB_sf"/>
</dbReference>
<dbReference type="NCBIfam" id="TIGR01439">
    <property type="entry name" value="lp_hng_hel_AbrB"/>
    <property type="match status" value="1"/>
</dbReference>
<dbReference type="Pfam" id="PF04014">
    <property type="entry name" value="MazE_antitoxin"/>
    <property type="match status" value="1"/>
</dbReference>
<sequence length="54" mass="6345">METIGVMKVSRNYQVTIPFNIRQKFPVREGDLVRVVYDDDEKVVKLYLVRNESG</sequence>
<feature type="domain" description="SpoVT-AbrB" evidence="1">
    <location>
        <begin position="7"/>
        <end position="54"/>
    </location>
</feature>